<protein>
    <submittedName>
        <fullName evidence="1">Uncharacterized protein</fullName>
    </submittedName>
</protein>
<dbReference type="AlphaFoldDB" id="A0A643CKT6"/>
<proteinExistence type="predicted"/>
<organism evidence="1">
    <name type="scientific">Anaplasma marginale</name>
    <dbReference type="NCBI Taxonomy" id="770"/>
    <lineage>
        <taxon>Bacteria</taxon>
        <taxon>Pseudomonadati</taxon>
        <taxon>Pseudomonadota</taxon>
        <taxon>Alphaproteobacteria</taxon>
        <taxon>Rickettsiales</taxon>
        <taxon>Anaplasmataceae</taxon>
        <taxon>Anaplasma</taxon>
    </lineage>
</organism>
<accession>A0A643CKT6</accession>
<evidence type="ECO:0000313" key="1">
    <source>
        <dbReference type="EMBL" id="KAB0451919.1"/>
    </source>
</evidence>
<comment type="caution">
    <text evidence="1">The sequence shown here is derived from an EMBL/GenBank/DDBJ whole genome shotgun (WGS) entry which is preliminary data.</text>
</comment>
<dbReference type="EMBL" id="VTCY01000007">
    <property type="protein sequence ID" value="KAB0451919.1"/>
    <property type="molecule type" value="Genomic_DNA"/>
</dbReference>
<dbReference type="PROSITE" id="PS51257">
    <property type="entry name" value="PROKAR_LIPOPROTEIN"/>
    <property type="match status" value="1"/>
</dbReference>
<gene>
    <name evidence="1" type="ORF">FY207_02800</name>
</gene>
<name>A0A643CKT6_ANAMA</name>
<sequence length="107" mass="11290">MSRGIFCAFGGYFGLDAAAVAPVLYACRPSVILCRVAKCLRVLALTEWSAVRVAREIAFPLYFSCGGGDSIPVLGGTRSPRVVCSMPVVAGCSGSEWPIGVLWCEIS</sequence>
<reference evidence="1" key="1">
    <citation type="submission" date="2019-08" db="EMBL/GenBank/DDBJ databases">
        <authorList>
            <person name="Amaro Estrada I."/>
            <person name="Quiroz Castaneda R.E."/>
            <person name="Martinez Ocampo F."/>
            <person name="Rodriguez Camarillo S.D."/>
        </authorList>
    </citation>
    <scope>NUCLEOTIDE SEQUENCE</scope>
    <source>
        <strain evidence="1">MEX-30-184-02</strain>
    </source>
</reference>